<evidence type="ECO:0000256" key="1">
    <source>
        <dbReference type="SAM" id="Phobius"/>
    </source>
</evidence>
<name>U4KWP6_PYROM</name>
<evidence type="ECO:0000313" key="2">
    <source>
        <dbReference type="EMBL" id="CCX06352.1"/>
    </source>
</evidence>
<dbReference type="EMBL" id="HF935286">
    <property type="protein sequence ID" value="CCX06352.1"/>
    <property type="molecule type" value="Genomic_DNA"/>
</dbReference>
<dbReference type="Proteomes" id="UP000018144">
    <property type="component" value="Unassembled WGS sequence"/>
</dbReference>
<keyword evidence="1" id="KW-0812">Transmembrane</keyword>
<reference evidence="2 3" key="1">
    <citation type="journal article" date="2013" name="PLoS Genet.">
        <title>The genome and development-dependent transcriptomes of Pyronema confluens: a window into fungal evolution.</title>
        <authorList>
            <person name="Traeger S."/>
            <person name="Altegoer F."/>
            <person name="Freitag M."/>
            <person name="Gabaldon T."/>
            <person name="Kempken F."/>
            <person name="Kumar A."/>
            <person name="Marcet-Houben M."/>
            <person name="Poggeler S."/>
            <person name="Stajich J.E."/>
            <person name="Nowrousian M."/>
        </authorList>
    </citation>
    <scope>NUCLEOTIDE SEQUENCE [LARGE SCALE GENOMIC DNA]</scope>
    <source>
        <strain evidence="3">CBS 100304</strain>
        <tissue evidence="2">Vegetative mycelium</tissue>
    </source>
</reference>
<accession>U4KWP6</accession>
<keyword evidence="3" id="KW-1185">Reference proteome</keyword>
<gene>
    <name evidence="2" type="ORF">PCON_05939</name>
</gene>
<keyword evidence="1" id="KW-1133">Transmembrane helix</keyword>
<dbReference type="AlphaFoldDB" id="U4KWP6"/>
<proteinExistence type="predicted"/>
<protein>
    <submittedName>
        <fullName evidence="2">Uncharacterized protein</fullName>
    </submittedName>
</protein>
<organism evidence="2 3">
    <name type="scientific">Pyronema omphalodes (strain CBS 100304)</name>
    <name type="common">Pyronema confluens</name>
    <dbReference type="NCBI Taxonomy" id="1076935"/>
    <lineage>
        <taxon>Eukaryota</taxon>
        <taxon>Fungi</taxon>
        <taxon>Dikarya</taxon>
        <taxon>Ascomycota</taxon>
        <taxon>Pezizomycotina</taxon>
        <taxon>Pezizomycetes</taxon>
        <taxon>Pezizales</taxon>
        <taxon>Pyronemataceae</taxon>
        <taxon>Pyronema</taxon>
    </lineage>
</organism>
<sequence>MDTKLDHHEAGVKDLSSKVEKKFDRIGGIESKIHYLVYVFLSGLALKGGFDFYFLKDVQKDFERKLAAVGKKISWRFGGWGIA</sequence>
<evidence type="ECO:0000313" key="3">
    <source>
        <dbReference type="Proteomes" id="UP000018144"/>
    </source>
</evidence>
<dbReference type="OrthoDB" id="5397742at2759"/>
<keyword evidence="1" id="KW-0472">Membrane</keyword>
<feature type="transmembrane region" description="Helical" evidence="1">
    <location>
        <begin position="35"/>
        <end position="55"/>
    </location>
</feature>